<name>A0A813M347_9BILA</name>
<reference evidence="3" key="1">
    <citation type="submission" date="2021-02" db="EMBL/GenBank/DDBJ databases">
        <authorList>
            <person name="Nowell W R."/>
        </authorList>
    </citation>
    <scope>NUCLEOTIDE SEQUENCE</scope>
    <source>
        <strain evidence="3">Ploen Becks lab</strain>
    </source>
</reference>
<protein>
    <submittedName>
        <fullName evidence="3">Uncharacterized protein</fullName>
    </submittedName>
</protein>
<dbReference type="Proteomes" id="UP000663879">
    <property type="component" value="Unassembled WGS sequence"/>
</dbReference>
<gene>
    <name evidence="3" type="ORF">OXX778_LOCUS594</name>
</gene>
<evidence type="ECO:0000313" key="3">
    <source>
        <dbReference type="EMBL" id="CAF0708321.1"/>
    </source>
</evidence>
<accession>A0A813M347</accession>
<feature type="chain" id="PRO_5032806455" evidence="2">
    <location>
        <begin position="20"/>
        <end position="100"/>
    </location>
</feature>
<dbReference type="EMBL" id="CAJNOC010000031">
    <property type="protein sequence ID" value="CAF0708321.1"/>
    <property type="molecule type" value="Genomic_DNA"/>
</dbReference>
<keyword evidence="4" id="KW-1185">Reference proteome</keyword>
<proteinExistence type="predicted"/>
<evidence type="ECO:0000256" key="2">
    <source>
        <dbReference type="SAM" id="SignalP"/>
    </source>
</evidence>
<evidence type="ECO:0000256" key="1">
    <source>
        <dbReference type="SAM" id="MobiDB-lite"/>
    </source>
</evidence>
<organism evidence="3 4">
    <name type="scientific">Brachionus calyciflorus</name>
    <dbReference type="NCBI Taxonomy" id="104777"/>
    <lineage>
        <taxon>Eukaryota</taxon>
        <taxon>Metazoa</taxon>
        <taxon>Spiralia</taxon>
        <taxon>Gnathifera</taxon>
        <taxon>Rotifera</taxon>
        <taxon>Eurotatoria</taxon>
        <taxon>Monogononta</taxon>
        <taxon>Pseudotrocha</taxon>
        <taxon>Ploima</taxon>
        <taxon>Brachionidae</taxon>
        <taxon>Brachionus</taxon>
    </lineage>
</organism>
<dbReference type="AlphaFoldDB" id="A0A813M347"/>
<feature type="region of interest" description="Disordered" evidence="1">
    <location>
        <begin position="58"/>
        <end position="100"/>
    </location>
</feature>
<evidence type="ECO:0000313" key="4">
    <source>
        <dbReference type="Proteomes" id="UP000663879"/>
    </source>
</evidence>
<keyword evidence="2" id="KW-0732">Signal</keyword>
<sequence>MKGLLCFLVVAALFNGFFGQDSKSDMGLNVPEFLSNISSIQAQIVPNQDQKTLQVQYIRDKQPSGTQQKESTTPSMRRTRRTTTTTTSTSSSTTSSPETS</sequence>
<feature type="compositionally biased region" description="Low complexity" evidence="1">
    <location>
        <begin position="70"/>
        <end position="100"/>
    </location>
</feature>
<feature type="signal peptide" evidence="2">
    <location>
        <begin position="1"/>
        <end position="19"/>
    </location>
</feature>
<comment type="caution">
    <text evidence="3">The sequence shown here is derived from an EMBL/GenBank/DDBJ whole genome shotgun (WGS) entry which is preliminary data.</text>
</comment>